<dbReference type="AlphaFoldDB" id="A0A2M9G0M3"/>
<proteinExistence type="predicted"/>
<dbReference type="Pfam" id="PF07750">
    <property type="entry name" value="GcrA"/>
    <property type="match status" value="1"/>
</dbReference>
<dbReference type="EMBL" id="PHIG01000034">
    <property type="protein sequence ID" value="PJK29262.1"/>
    <property type="molecule type" value="Genomic_DNA"/>
</dbReference>
<dbReference type="Gene3D" id="1.10.10.60">
    <property type="entry name" value="Homeodomain-like"/>
    <property type="match status" value="1"/>
</dbReference>
<evidence type="ECO:0000313" key="3">
    <source>
        <dbReference type="Proteomes" id="UP000229498"/>
    </source>
</evidence>
<name>A0A2M9G0M3_9PROT</name>
<keyword evidence="3" id="KW-1185">Reference proteome</keyword>
<feature type="compositionally biased region" description="Basic residues" evidence="1">
    <location>
        <begin position="51"/>
        <end position="67"/>
    </location>
</feature>
<dbReference type="InterPro" id="IPR011681">
    <property type="entry name" value="GcrA"/>
</dbReference>
<evidence type="ECO:0000256" key="1">
    <source>
        <dbReference type="SAM" id="MobiDB-lite"/>
    </source>
</evidence>
<gene>
    <name evidence="2" type="ORF">CVT23_12780</name>
</gene>
<protein>
    <submittedName>
        <fullName evidence="2">GcrA cell cycle regulator</fullName>
    </submittedName>
</protein>
<sequence>MSAGWTEERVVRLRELWGSGMTAAQIADELGDVTRNAVIGKANRLGLSKPGRPRSVKPKPSPRRHIAPRPAQGLRPEPEETPEAPLAPPPPPGALPQHRRCQFPIGHPGDDDFRFCDHETVSGKPYCNYHCRVAYRQRVAAA</sequence>
<evidence type="ECO:0000313" key="2">
    <source>
        <dbReference type="EMBL" id="PJK29262.1"/>
    </source>
</evidence>
<organism evidence="2 3">
    <name type="scientific">Minwuia thermotolerans</name>
    <dbReference type="NCBI Taxonomy" id="2056226"/>
    <lineage>
        <taxon>Bacteria</taxon>
        <taxon>Pseudomonadati</taxon>
        <taxon>Pseudomonadota</taxon>
        <taxon>Alphaproteobacteria</taxon>
        <taxon>Minwuiales</taxon>
        <taxon>Minwuiaceae</taxon>
        <taxon>Minwuia</taxon>
    </lineage>
</organism>
<feature type="compositionally biased region" description="Pro residues" evidence="1">
    <location>
        <begin position="85"/>
        <end position="94"/>
    </location>
</feature>
<dbReference type="RefSeq" id="WP_109795918.1">
    <property type="nucleotide sequence ID" value="NZ_PHIG01000034.1"/>
</dbReference>
<feature type="region of interest" description="Disordered" evidence="1">
    <location>
        <begin position="42"/>
        <end position="107"/>
    </location>
</feature>
<dbReference type="Proteomes" id="UP000229498">
    <property type="component" value="Unassembled WGS sequence"/>
</dbReference>
<reference evidence="2 3" key="1">
    <citation type="submission" date="2017-11" db="EMBL/GenBank/DDBJ databases">
        <title>Draft genome sequence of Rhizobiales bacterium SY3-13.</title>
        <authorList>
            <person name="Sun C."/>
        </authorList>
    </citation>
    <scope>NUCLEOTIDE SEQUENCE [LARGE SCALE GENOMIC DNA]</scope>
    <source>
        <strain evidence="2 3">SY3-13</strain>
    </source>
</reference>
<accession>A0A2M9G0M3</accession>
<comment type="caution">
    <text evidence="2">The sequence shown here is derived from an EMBL/GenBank/DDBJ whole genome shotgun (WGS) entry which is preliminary data.</text>
</comment>
<dbReference type="OrthoDB" id="9798071at2"/>